<name>A0ABV0EPD9_9ENTE</name>
<evidence type="ECO:0000313" key="2">
    <source>
        <dbReference type="Proteomes" id="UP000664357"/>
    </source>
</evidence>
<proteinExistence type="predicted"/>
<dbReference type="Proteomes" id="UP000664357">
    <property type="component" value="Unassembled WGS sequence"/>
</dbReference>
<evidence type="ECO:0000313" key="1">
    <source>
        <dbReference type="EMBL" id="MEO1769237.1"/>
    </source>
</evidence>
<dbReference type="RefSeq" id="WP_207704603.1">
    <property type="nucleotide sequence ID" value="NZ_JAFREL020000001.1"/>
</dbReference>
<keyword evidence="2" id="KW-1185">Reference proteome</keyword>
<reference evidence="1 2" key="1">
    <citation type="submission" date="2021-03" db="EMBL/GenBank/DDBJ databases">
        <authorList>
            <person name="Gilmore M.S."/>
            <person name="Schwartzman J."/>
            <person name="Van Tyne D."/>
            <person name="Martin M."/>
            <person name="Earl A.M."/>
            <person name="Manson A.L."/>
            <person name="Straub T."/>
            <person name="Salamzade R."/>
            <person name="Saavedra J."/>
            <person name="Lebreton F."/>
            <person name="Prichula J."/>
            <person name="Schaufler K."/>
            <person name="Gaca A."/>
            <person name="Sgardioli B."/>
            <person name="Wagenaar J."/>
            <person name="Strong T."/>
        </authorList>
    </citation>
    <scope>NUCLEOTIDE SEQUENCE [LARGE SCALE GENOMIC DNA]</scope>
    <source>
        <strain evidence="1 2">665A</strain>
    </source>
</reference>
<reference evidence="1 2" key="2">
    <citation type="submission" date="2024-02" db="EMBL/GenBank/DDBJ databases">
        <title>The Genome Sequence of Enterococcus sp. DIV0159.</title>
        <authorList>
            <person name="Earl A."/>
            <person name="Manson A."/>
            <person name="Gilmore M."/>
            <person name="Sanders J."/>
            <person name="Shea T."/>
            <person name="Howe W."/>
            <person name="Livny J."/>
            <person name="Cuomo C."/>
            <person name="Neafsey D."/>
            <person name="Birren B."/>
        </authorList>
    </citation>
    <scope>NUCLEOTIDE SEQUENCE [LARGE SCALE GENOMIC DNA]</scope>
    <source>
        <strain evidence="1 2">665A</strain>
    </source>
</reference>
<gene>
    <name evidence="1" type="ORF">JZO67_001188</name>
</gene>
<organism evidence="1 2">
    <name type="scientific">Candidatus Enterococcus ferrettii</name>
    <dbReference type="NCBI Taxonomy" id="2815324"/>
    <lineage>
        <taxon>Bacteria</taxon>
        <taxon>Bacillati</taxon>
        <taxon>Bacillota</taxon>
        <taxon>Bacilli</taxon>
        <taxon>Lactobacillales</taxon>
        <taxon>Enterococcaceae</taxon>
        <taxon>Enterococcus</taxon>
    </lineage>
</organism>
<comment type="caution">
    <text evidence="1">The sequence shown here is derived from an EMBL/GenBank/DDBJ whole genome shotgun (WGS) entry which is preliminary data.</text>
</comment>
<protein>
    <submittedName>
        <fullName evidence="1">Uncharacterized protein</fullName>
    </submittedName>
</protein>
<accession>A0ABV0EPD9</accession>
<sequence length="269" mass="31866">MYFVEEFFDHCQEKPWEWDFKKCYCDEATINQTDSITCMLKYKNFEFKERTRFNVSGRAGTNADCDKEAFPLYKALGWQENQTDIIRGETMNTFITTFNQAIMNSSNKDEVFAEIGIDPQKKLSVQKTILYHHQNYQQFDLVAKNYSAFERLATMSHTYGNFTVLLHWMNAGRYFFSKDYWDITLKSLYEFLEPLNAWQPFIDKYYLHAFVNEDYTPAELWENHFSGTIQPSDEQIGEFLEKVNARIACRGKLLTKLLCDQLGKKDYAF</sequence>
<dbReference type="EMBL" id="JAFREL020000001">
    <property type="protein sequence ID" value="MEO1769237.1"/>
    <property type="molecule type" value="Genomic_DNA"/>
</dbReference>